<name>A0A2J6NP36_9LACO</name>
<dbReference type="FunFam" id="1.10.390.10:FF:000013">
    <property type="entry name" value="Aminopeptidase N"/>
    <property type="match status" value="1"/>
</dbReference>
<dbReference type="Gene3D" id="2.60.40.1910">
    <property type="match status" value="1"/>
</dbReference>
<dbReference type="InterPro" id="IPR027268">
    <property type="entry name" value="Peptidase_M4/M1_CTD_sf"/>
</dbReference>
<protein>
    <recommendedName>
        <fullName evidence="13">Aminopeptidase</fullName>
        <ecNumber evidence="13">3.4.11.-</ecNumber>
    </recommendedName>
</protein>
<feature type="binding site" evidence="11">
    <location>
        <position position="289"/>
    </location>
    <ligand>
        <name>Zn(2+)</name>
        <dbReference type="ChEBI" id="CHEBI:29105"/>
        <note>catalytic</note>
    </ligand>
</feature>
<sequence>MTETKRLLDTFQPQHYDLYLDIDRGQKTITGKTTITGYASQSQIAVNQKYLQIQSVQVAGQDVPFTTDDQAETINITLPAAGAVTLTIAYTAPLTDTMMGIYPSYYEVKGERKQLIGTQFETTAARQAFPSVDEPAAKATFSLAIKYDEHPGETIIANMPEDHVKNGVHYFQETVRMSTYLVAFAFGEMQSKMTETKSGVKVGVFATKAHQPKELDFALDIAKRAIEFYEDFYQTPYPLPHSWQLALPDFSAGAMENWGLVTYREAYLLLDPDNTSLDMKQLVATVITHELAHQWFGDLVTMNWWDDLWLNESFANMMEYVSVDAIHPEWKIWELFQTSEAPMALQRDATDGVQPVHVDVNDPAEIDSIFDGAIVYAKGSRMLVMVRALLGDDALRKGLKNYFAAHKYHNAKGSDLWQALGEASGLDIGKIMNSWLEQPGYPVVSATVNNQGQLVLNQQQFFIGAGEDKGRTWQIPLNSNYDAAPQIMSDREVVLGDYQTLRQQNGQPFRLNLSNNSHFIVKYGDTLLKDILNSADQLDPISQRQLLQDLRLLAEGQQVSYAELVPLLKRFATSPSAIVNAELYHIANSLKMFVQPDSPEEQQLRAFFDQLSSQQVNRLGWLPKPGESNDDQLTRPYVLNAALYARNANSIKTAHQIFIDYQERLESLSADVRGLVLKNEVQNYGSSVLFDKLIKAYQATADASFKQDIRGALPNTTDPNLIKKLITLYEDASVIKPQDLRAWYRGVLANNAGQQAAWDWLRNEWQWLNDTVGGDMEFATFITVTAGVFHTPERLAEFKAFFEPKINTPGLTREIKMDTKIIESKVALINKEQAAVNAMVTKNLN</sequence>
<dbReference type="GO" id="GO:0043171">
    <property type="term" value="P:peptide catabolic process"/>
    <property type="evidence" value="ECO:0007669"/>
    <property type="project" value="TreeGrafter"/>
</dbReference>
<feature type="domain" description="Peptidase M1 membrane alanine aminopeptidase" evidence="14">
    <location>
        <begin position="217"/>
        <end position="435"/>
    </location>
</feature>
<dbReference type="RefSeq" id="WP_104688183.1">
    <property type="nucleotide sequence ID" value="NZ_PNFV01000002.1"/>
</dbReference>
<dbReference type="Pfam" id="PF01433">
    <property type="entry name" value="Peptidase_M1"/>
    <property type="match status" value="1"/>
</dbReference>
<dbReference type="GO" id="GO:0008270">
    <property type="term" value="F:zinc ion binding"/>
    <property type="evidence" value="ECO:0007669"/>
    <property type="project" value="UniProtKB-UniRule"/>
</dbReference>
<keyword evidence="7 13" id="KW-0378">Hydrolase</keyword>
<evidence type="ECO:0000259" key="15">
    <source>
        <dbReference type="Pfam" id="PF11838"/>
    </source>
</evidence>
<comment type="subunit">
    <text evidence="3">Monomer.</text>
</comment>
<dbReference type="GO" id="GO:0016285">
    <property type="term" value="F:alanyl aminopeptidase activity"/>
    <property type="evidence" value="ECO:0007669"/>
    <property type="project" value="UniProtKB-EC"/>
</dbReference>
<dbReference type="InterPro" id="IPR045357">
    <property type="entry name" value="Aminopeptidase_N-like_N"/>
</dbReference>
<dbReference type="GO" id="GO:0042277">
    <property type="term" value="F:peptide binding"/>
    <property type="evidence" value="ECO:0007669"/>
    <property type="project" value="TreeGrafter"/>
</dbReference>
<comment type="similarity">
    <text evidence="2 13">Belongs to the peptidase M1 family.</text>
</comment>
<evidence type="ECO:0000256" key="3">
    <source>
        <dbReference type="ARBA" id="ARBA00011245"/>
    </source>
</evidence>
<feature type="active site" description="Proton acceptor" evidence="10">
    <location>
        <position position="290"/>
    </location>
</feature>
<keyword evidence="4 13" id="KW-0031">Aminopeptidase</keyword>
<evidence type="ECO:0000256" key="9">
    <source>
        <dbReference type="ARBA" id="ARBA00023049"/>
    </source>
</evidence>
<dbReference type="Gene3D" id="2.60.40.1730">
    <property type="entry name" value="tricorn interacting facor f3 domain"/>
    <property type="match status" value="1"/>
</dbReference>
<evidence type="ECO:0000259" key="16">
    <source>
        <dbReference type="Pfam" id="PF17900"/>
    </source>
</evidence>
<keyword evidence="9 13" id="KW-0482">Metalloprotease</keyword>
<evidence type="ECO:0000256" key="10">
    <source>
        <dbReference type="PIRSR" id="PIRSR634016-1"/>
    </source>
</evidence>
<dbReference type="Gene3D" id="1.10.390.10">
    <property type="entry name" value="Neutral Protease Domain 2"/>
    <property type="match status" value="1"/>
</dbReference>
<dbReference type="Pfam" id="PF17900">
    <property type="entry name" value="Peptidase_M1_N"/>
    <property type="match status" value="1"/>
</dbReference>
<dbReference type="EC" id="3.4.11.-" evidence="13"/>
<feature type="binding site" evidence="11">
    <location>
        <position position="312"/>
    </location>
    <ligand>
        <name>Zn(2+)</name>
        <dbReference type="ChEBI" id="CHEBI:29105"/>
        <note>catalytic</note>
    </ligand>
</feature>
<dbReference type="GO" id="GO:0005615">
    <property type="term" value="C:extracellular space"/>
    <property type="evidence" value="ECO:0007669"/>
    <property type="project" value="TreeGrafter"/>
</dbReference>
<evidence type="ECO:0000256" key="12">
    <source>
        <dbReference type="PIRSR" id="PIRSR634016-4"/>
    </source>
</evidence>
<keyword evidence="5 13" id="KW-0645">Protease</keyword>
<dbReference type="GO" id="GO:0070006">
    <property type="term" value="F:metalloaminopeptidase activity"/>
    <property type="evidence" value="ECO:0007669"/>
    <property type="project" value="TreeGrafter"/>
</dbReference>
<comment type="cofactor">
    <cofactor evidence="11 13">
        <name>Zn(2+)</name>
        <dbReference type="ChEBI" id="CHEBI:29105"/>
    </cofactor>
    <text evidence="11 13">Binds 1 zinc ion per subunit.</text>
</comment>
<evidence type="ECO:0000313" key="17">
    <source>
        <dbReference type="EMBL" id="PMB83081.1"/>
    </source>
</evidence>
<dbReference type="GO" id="GO:0016020">
    <property type="term" value="C:membrane"/>
    <property type="evidence" value="ECO:0007669"/>
    <property type="project" value="TreeGrafter"/>
</dbReference>
<dbReference type="SUPFAM" id="SSF63737">
    <property type="entry name" value="Leukotriene A4 hydrolase N-terminal domain"/>
    <property type="match status" value="1"/>
</dbReference>
<keyword evidence="8 11" id="KW-0862">Zinc</keyword>
<evidence type="ECO:0000313" key="18">
    <source>
        <dbReference type="Proteomes" id="UP000239920"/>
    </source>
</evidence>
<accession>A0A2J6NP36</accession>
<dbReference type="Proteomes" id="UP000239920">
    <property type="component" value="Unassembled WGS sequence"/>
</dbReference>
<dbReference type="Gene3D" id="1.25.50.20">
    <property type="match status" value="1"/>
</dbReference>
<dbReference type="PRINTS" id="PR00756">
    <property type="entry name" value="ALADIPTASE"/>
</dbReference>
<evidence type="ECO:0000256" key="7">
    <source>
        <dbReference type="ARBA" id="ARBA00022801"/>
    </source>
</evidence>
<proteinExistence type="inferred from homology"/>
<dbReference type="InterPro" id="IPR050344">
    <property type="entry name" value="Peptidase_M1_aminopeptidases"/>
</dbReference>
<comment type="catalytic activity">
    <reaction evidence="1">
        <text>Release of an N-terminal amino acid, Xaa-|-Yaa- from a peptide, amide or arylamide. Xaa is preferably Ala, but may be most amino acids including Pro (slow action). When a terminal hydrophobic residue is followed by a prolyl residue, the two may be released as an intact Xaa-Pro dipeptide.</text>
        <dbReference type="EC" id="3.4.11.2"/>
    </reaction>
</comment>
<feature type="domain" description="ERAP1-like C-terminal" evidence="15">
    <location>
        <begin position="511"/>
        <end position="822"/>
    </location>
</feature>
<keyword evidence="6 11" id="KW-0479">Metal-binding</keyword>
<feature type="binding site" evidence="11">
    <location>
        <position position="293"/>
    </location>
    <ligand>
        <name>Zn(2+)</name>
        <dbReference type="ChEBI" id="CHEBI:29105"/>
        <note>catalytic</note>
    </ligand>
</feature>
<dbReference type="InterPro" id="IPR001930">
    <property type="entry name" value="Peptidase_M1"/>
</dbReference>
<dbReference type="SUPFAM" id="SSF55486">
    <property type="entry name" value="Metalloproteases ('zincins'), catalytic domain"/>
    <property type="match status" value="1"/>
</dbReference>
<reference evidence="17 18" key="1">
    <citation type="submission" date="2017-09" db="EMBL/GenBank/DDBJ databases">
        <title>Bacterial strain isolated from the female urinary microbiota.</title>
        <authorList>
            <person name="Thomas-White K."/>
            <person name="Kumar N."/>
            <person name="Forster S."/>
            <person name="Putonti C."/>
            <person name="Lawley T."/>
            <person name="Wolfe A.J."/>
        </authorList>
    </citation>
    <scope>NUCLEOTIDE SEQUENCE [LARGE SCALE GENOMIC DNA]</scope>
    <source>
        <strain evidence="17 18">UMB0683</strain>
    </source>
</reference>
<dbReference type="PANTHER" id="PTHR11533">
    <property type="entry name" value="PROTEASE M1 ZINC METALLOPROTEASE"/>
    <property type="match status" value="1"/>
</dbReference>
<dbReference type="InterPro" id="IPR034016">
    <property type="entry name" value="M1_APN-typ"/>
</dbReference>
<evidence type="ECO:0000256" key="5">
    <source>
        <dbReference type="ARBA" id="ARBA00022670"/>
    </source>
</evidence>
<dbReference type="OrthoDB" id="100605at2"/>
<dbReference type="InterPro" id="IPR042097">
    <property type="entry name" value="Aminopeptidase_N-like_N_sf"/>
</dbReference>
<evidence type="ECO:0000256" key="13">
    <source>
        <dbReference type="RuleBase" id="RU364040"/>
    </source>
</evidence>
<feature type="domain" description="Aminopeptidase N-like N-terminal" evidence="16">
    <location>
        <begin position="12"/>
        <end position="181"/>
    </location>
</feature>
<evidence type="ECO:0000256" key="4">
    <source>
        <dbReference type="ARBA" id="ARBA00022438"/>
    </source>
</evidence>
<dbReference type="CDD" id="cd09601">
    <property type="entry name" value="M1_APN-Q_like"/>
    <property type="match status" value="1"/>
</dbReference>
<dbReference type="InterPro" id="IPR024571">
    <property type="entry name" value="ERAP1-like_C_dom"/>
</dbReference>
<dbReference type="PANTHER" id="PTHR11533:SF174">
    <property type="entry name" value="PUROMYCIN-SENSITIVE AMINOPEPTIDASE-RELATED"/>
    <property type="match status" value="1"/>
</dbReference>
<evidence type="ECO:0000256" key="11">
    <source>
        <dbReference type="PIRSR" id="PIRSR634016-3"/>
    </source>
</evidence>
<evidence type="ECO:0000256" key="1">
    <source>
        <dbReference type="ARBA" id="ARBA00000098"/>
    </source>
</evidence>
<dbReference type="InterPro" id="IPR014782">
    <property type="entry name" value="Peptidase_M1_dom"/>
</dbReference>
<dbReference type="GO" id="GO:0005737">
    <property type="term" value="C:cytoplasm"/>
    <property type="evidence" value="ECO:0007669"/>
    <property type="project" value="TreeGrafter"/>
</dbReference>
<dbReference type="GO" id="GO:0006508">
    <property type="term" value="P:proteolysis"/>
    <property type="evidence" value="ECO:0007669"/>
    <property type="project" value="UniProtKB-KW"/>
</dbReference>
<evidence type="ECO:0000256" key="6">
    <source>
        <dbReference type="ARBA" id="ARBA00022723"/>
    </source>
</evidence>
<gene>
    <name evidence="17" type="ORF">CK797_02225</name>
</gene>
<evidence type="ECO:0000256" key="2">
    <source>
        <dbReference type="ARBA" id="ARBA00010136"/>
    </source>
</evidence>
<evidence type="ECO:0000259" key="14">
    <source>
        <dbReference type="Pfam" id="PF01433"/>
    </source>
</evidence>
<dbReference type="Pfam" id="PF11838">
    <property type="entry name" value="ERAP1_C"/>
    <property type="match status" value="1"/>
</dbReference>
<organism evidence="17 18">
    <name type="scientific">Limosilactobacillus pontis</name>
    <dbReference type="NCBI Taxonomy" id="35787"/>
    <lineage>
        <taxon>Bacteria</taxon>
        <taxon>Bacillati</taxon>
        <taxon>Bacillota</taxon>
        <taxon>Bacilli</taxon>
        <taxon>Lactobacillales</taxon>
        <taxon>Lactobacillaceae</taxon>
        <taxon>Limosilactobacillus</taxon>
    </lineage>
</organism>
<dbReference type="AlphaFoldDB" id="A0A2J6NP36"/>
<feature type="site" description="Transition state stabilizer" evidence="12">
    <location>
        <position position="376"/>
    </location>
</feature>
<dbReference type="EMBL" id="PNFV01000002">
    <property type="protein sequence ID" value="PMB83081.1"/>
    <property type="molecule type" value="Genomic_DNA"/>
</dbReference>
<evidence type="ECO:0000256" key="8">
    <source>
        <dbReference type="ARBA" id="ARBA00022833"/>
    </source>
</evidence>
<comment type="caution">
    <text evidence="17">The sequence shown here is derived from an EMBL/GenBank/DDBJ whole genome shotgun (WGS) entry which is preliminary data.</text>
</comment>